<feature type="region of interest" description="Disordered" evidence="5">
    <location>
        <begin position="1"/>
        <end position="22"/>
    </location>
</feature>
<proteinExistence type="predicted"/>
<dbReference type="PANTHER" id="PTHR10989:SF16">
    <property type="entry name" value="AT02829P-RELATED"/>
    <property type="match status" value="1"/>
</dbReference>
<evidence type="ECO:0000313" key="8">
    <source>
        <dbReference type="Proteomes" id="UP001438707"/>
    </source>
</evidence>
<dbReference type="AlphaFoldDB" id="A0AAW1QWB3"/>
<dbReference type="EMBL" id="JALJOS010000023">
    <property type="protein sequence ID" value="KAK9825775.1"/>
    <property type="molecule type" value="Genomic_DNA"/>
</dbReference>
<evidence type="ECO:0000256" key="3">
    <source>
        <dbReference type="ARBA" id="ARBA00022989"/>
    </source>
</evidence>
<feature type="transmembrane region" description="Helical" evidence="6">
    <location>
        <begin position="185"/>
        <end position="205"/>
    </location>
</feature>
<evidence type="ECO:0000313" key="7">
    <source>
        <dbReference type="EMBL" id="KAK9825775.1"/>
    </source>
</evidence>
<protein>
    <submittedName>
        <fullName evidence="7">Uncharacterized protein</fullName>
    </submittedName>
</protein>
<comment type="caution">
    <text evidence="7">The sequence shown here is derived from an EMBL/GenBank/DDBJ whole genome shotgun (WGS) entry which is preliminary data.</text>
</comment>
<keyword evidence="8" id="KW-1185">Reference proteome</keyword>
<dbReference type="Pfam" id="PF04750">
    <property type="entry name" value="Far-17a_AIG1"/>
    <property type="match status" value="1"/>
</dbReference>
<dbReference type="GO" id="GO:0012505">
    <property type="term" value="C:endomembrane system"/>
    <property type="evidence" value="ECO:0007669"/>
    <property type="project" value="UniProtKB-SubCell"/>
</dbReference>
<feature type="transmembrane region" description="Helical" evidence="6">
    <location>
        <begin position="110"/>
        <end position="133"/>
    </location>
</feature>
<gene>
    <name evidence="7" type="ORF">WJX74_006903</name>
</gene>
<evidence type="ECO:0000256" key="6">
    <source>
        <dbReference type="SAM" id="Phobius"/>
    </source>
</evidence>
<keyword evidence="4 6" id="KW-0472">Membrane</keyword>
<name>A0AAW1QWB3_9CHLO</name>
<evidence type="ECO:0000256" key="5">
    <source>
        <dbReference type="SAM" id="MobiDB-lite"/>
    </source>
</evidence>
<evidence type="ECO:0000256" key="1">
    <source>
        <dbReference type="ARBA" id="ARBA00004127"/>
    </source>
</evidence>
<feature type="transmembrane region" description="Helical" evidence="6">
    <location>
        <begin position="76"/>
        <end position="98"/>
    </location>
</feature>
<feature type="transmembrane region" description="Helical" evidence="6">
    <location>
        <begin position="153"/>
        <end position="173"/>
    </location>
</feature>
<evidence type="ECO:0000256" key="2">
    <source>
        <dbReference type="ARBA" id="ARBA00022692"/>
    </source>
</evidence>
<feature type="compositionally biased region" description="Polar residues" evidence="5">
    <location>
        <begin position="1"/>
        <end position="13"/>
    </location>
</feature>
<keyword evidence="2 6" id="KW-0812">Transmembrane</keyword>
<feature type="transmembrane region" description="Helical" evidence="6">
    <location>
        <begin position="35"/>
        <end position="56"/>
    </location>
</feature>
<reference evidence="7 8" key="1">
    <citation type="journal article" date="2024" name="Nat. Commun.">
        <title>Phylogenomics reveals the evolutionary origins of lichenization in chlorophyte algae.</title>
        <authorList>
            <person name="Puginier C."/>
            <person name="Libourel C."/>
            <person name="Otte J."/>
            <person name="Skaloud P."/>
            <person name="Haon M."/>
            <person name="Grisel S."/>
            <person name="Petersen M."/>
            <person name="Berrin J.G."/>
            <person name="Delaux P.M."/>
            <person name="Dal Grande F."/>
            <person name="Keller J."/>
        </authorList>
    </citation>
    <scope>NUCLEOTIDE SEQUENCE [LARGE SCALE GENOMIC DNA]</scope>
    <source>
        <strain evidence="7 8">SAG 2145</strain>
    </source>
</reference>
<keyword evidence="3 6" id="KW-1133">Transmembrane helix</keyword>
<dbReference type="InterPro" id="IPR006838">
    <property type="entry name" value="ADTRP_AIG1"/>
</dbReference>
<dbReference type="GO" id="GO:0016020">
    <property type="term" value="C:membrane"/>
    <property type="evidence" value="ECO:0007669"/>
    <property type="project" value="InterPro"/>
</dbReference>
<dbReference type="PANTHER" id="PTHR10989">
    <property type="entry name" value="ANDROGEN-INDUCED PROTEIN 1-RELATED"/>
    <property type="match status" value="1"/>
</dbReference>
<comment type="subcellular location">
    <subcellularLocation>
        <location evidence="1">Endomembrane system</location>
        <topology evidence="1">Multi-pass membrane protein</topology>
    </subcellularLocation>
</comment>
<accession>A0AAW1QWB3</accession>
<organism evidence="7 8">
    <name type="scientific">Apatococcus lobatus</name>
    <dbReference type="NCBI Taxonomy" id="904363"/>
    <lineage>
        <taxon>Eukaryota</taxon>
        <taxon>Viridiplantae</taxon>
        <taxon>Chlorophyta</taxon>
        <taxon>core chlorophytes</taxon>
        <taxon>Trebouxiophyceae</taxon>
        <taxon>Chlorellales</taxon>
        <taxon>Chlorellaceae</taxon>
        <taxon>Apatococcus</taxon>
    </lineage>
</organism>
<dbReference type="Proteomes" id="UP001438707">
    <property type="component" value="Unassembled WGS sequence"/>
</dbReference>
<feature type="transmembrane region" description="Helical" evidence="6">
    <location>
        <begin position="217"/>
        <end position="239"/>
    </location>
</feature>
<sequence>MQQDVQQPTNAGQSKLKPCILKPGNRVRHPQSIRWLSVSDAAFIFHALAFVFYVRIFLWHFQERAQQLPGAFGFGWFYRYLTFCSWNVQMIFLGLACLSKTSQVPSRQQWLAAWTDDLACFGFGLAHCVTVMYYSVDRTTKLALQSSDMRPPWLGPTVHVLNTVVAWLDMLLAEQRTFSKRSRHISFGFTVAYALWVLVCAKVDGKFLYPFLNTYPFPQAFLATAAAGTIMLAIVFEFGKWLSWHVIRRQAKESVKTD</sequence>
<evidence type="ECO:0000256" key="4">
    <source>
        <dbReference type="ARBA" id="ARBA00023136"/>
    </source>
</evidence>